<gene>
    <name evidence="2" type="ORF">AVEN_220995_1</name>
</gene>
<feature type="region of interest" description="Disordered" evidence="1">
    <location>
        <begin position="74"/>
        <end position="95"/>
    </location>
</feature>
<protein>
    <submittedName>
        <fullName evidence="2">Uncharacterized protein</fullName>
    </submittedName>
</protein>
<evidence type="ECO:0000313" key="3">
    <source>
        <dbReference type="Proteomes" id="UP000499080"/>
    </source>
</evidence>
<name>A0A4Y2EQ01_ARAVE</name>
<dbReference type="Proteomes" id="UP000499080">
    <property type="component" value="Unassembled WGS sequence"/>
</dbReference>
<reference evidence="2 3" key="1">
    <citation type="journal article" date="2019" name="Sci. Rep.">
        <title>Orb-weaving spider Araneus ventricosus genome elucidates the spidroin gene catalogue.</title>
        <authorList>
            <person name="Kono N."/>
            <person name="Nakamura H."/>
            <person name="Ohtoshi R."/>
            <person name="Moran D.A.P."/>
            <person name="Shinohara A."/>
            <person name="Yoshida Y."/>
            <person name="Fujiwara M."/>
            <person name="Mori M."/>
            <person name="Tomita M."/>
            <person name="Arakawa K."/>
        </authorList>
    </citation>
    <scope>NUCLEOTIDE SEQUENCE [LARGE SCALE GENOMIC DNA]</scope>
</reference>
<dbReference type="EMBL" id="BGPR01000659">
    <property type="protein sequence ID" value="GBM30399.1"/>
    <property type="molecule type" value="Genomic_DNA"/>
</dbReference>
<evidence type="ECO:0000256" key="1">
    <source>
        <dbReference type="SAM" id="MobiDB-lite"/>
    </source>
</evidence>
<dbReference type="AlphaFoldDB" id="A0A4Y2EQ01"/>
<organism evidence="2 3">
    <name type="scientific">Araneus ventricosus</name>
    <name type="common">Orbweaver spider</name>
    <name type="synonym">Epeira ventricosa</name>
    <dbReference type="NCBI Taxonomy" id="182803"/>
    <lineage>
        <taxon>Eukaryota</taxon>
        <taxon>Metazoa</taxon>
        <taxon>Ecdysozoa</taxon>
        <taxon>Arthropoda</taxon>
        <taxon>Chelicerata</taxon>
        <taxon>Arachnida</taxon>
        <taxon>Araneae</taxon>
        <taxon>Araneomorphae</taxon>
        <taxon>Entelegynae</taxon>
        <taxon>Araneoidea</taxon>
        <taxon>Araneidae</taxon>
        <taxon>Araneus</taxon>
    </lineage>
</organism>
<sequence>MQQPVEGRLPPTHYLACNRQIAAPCSRAQCHDKKHATGRTPPHVSVSDAMTANVHHAAKHVTGRHTRNRQTYLQQADIHGRSSVESDFEPGTLRP</sequence>
<accession>A0A4Y2EQ01</accession>
<keyword evidence="3" id="KW-1185">Reference proteome</keyword>
<comment type="caution">
    <text evidence="2">The sequence shown here is derived from an EMBL/GenBank/DDBJ whole genome shotgun (WGS) entry which is preliminary data.</text>
</comment>
<proteinExistence type="predicted"/>
<evidence type="ECO:0000313" key="2">
    <source>
        <dbReference type="EMBL" id="GBM30399.1"/>
    </source>
</evidence>